<feature type="compositionally biased region" description="Basic and acidic residues" evidence="19">
    <location>
        <begin position="506"/>
        <end position="530"/>
    </location>
</feature>
<comment type="catalytic activity">
    <reaction evidence="13">
        <text>L-alanyl-L-lysine(out) = L-alanyl-L-lysine(in)</text>
        <dbReference type="Rhea" id="RHEA:79415"/>
        <dbReference type="ChEBI" id="CHEBI:192470"/>
    </reaction>
</comment>
<dbReference type="AlphaFoldDB" id="A0A9Q0LCQ9"/>
<evidence type="ECO:0000256" key="19">
    <source>
        <dbReference type="SAM" id="MobiDB-lite"/>
    </source>
</evidence>
<evidence type="ECO:0000256" key="11">
    <source>
        <dbReference type="ARBA" id="ARBA00044903"/>
    </source>
</evidence>
<feature type="transmembrane region" description="Helical" evidence="20">
    <location>
        <begin position="145"/>
        <end position="166"/>
    </location>
</feature>
<evidence type="ECO:0000256" key="10">
    <source>
        <dbReference type="ARBA" id="ARBA00044900"/>
    </source>
</evidence>
<feature type="transmembrane region" description="Helical" evidence="20">
    <location>
        <begin position="43"/>
        <end position="62"/>
    </location>
</feature>
<comment type="catalytic activity">
    <reaction evidence="12">
        <text>L-histidyl-L-alpha-amino acid(out) = L-histidyl-L-alpha-amino acid(in)</text>
        <dbReference type="Rhea" id="RHEA:79379"/>
        <dbReference type="ChEBI" id="CHEBI:229964"/>
    </reaction>
</comment>
<evidence type="ECO:0000256" key="15">
    <source>
        <dbReference type="ARBA" id="ARBA00044985"/>
    </source>
</evidence>
<comment type="function">
    <text evidence="17">Lysosomal dipeptide uniporter that selectively exports lysine, arginine or histidine-containing dipeptides with a net positive charge from the lysosome lumen into the cytosol. Could play a role in a specific type of protein O-glycosylation indirectly regulating macrophages migration and tissue invasion. Also essential for liver homeostasis.</text>
</comment>
<evidence type="ECO:0000259" key="21">
    <source>
        <dbReference type="PROSITE" id="PS50850"/>
    </source>
</evidence>
<dbReference type="PROSITE" id="PS50850">
    <property type="entry name" value="MFS"/>
    <property type="match status" value="1"/>
</dbReference>
<evidence type="ECO:0000256" key="4">
    <source>
        <dbReference type="ARBA" id="ARBA00044881"/>
    </source>
</evidence>
<reference evidence="22" key="1">
    <citation type="submission" date="2022-10" db="EMBL/GenBank/DDBJ databases">
        <title>Novel sulphate-reducing endosymbionts in the free-living metamonad Anaeramoeba.</title>
        <authorList>
            <person name="Jerlstrom-Hultqvist J."/>
            <person name="Cepicka I."/>
            <person name="Gallot-Lavallee L."/>
            <person name="Salas-Leiva D."/>
            <person name="Curtis B.A."/>
            <person name="Zahonova K."/>
            <person name="Pipaliya S."/>
            <person name="Dacks J."/>
            <person name="Roger A.J."/>
        </authorList>
    </citation>
    <scope>NUCLEOTIDE SEQUENCE</scope>
    <source>
        <strain evidence="22">BMAN</strain>
    </source>
</reference>
<comment type="caution">
    <text evidence="22">The sequence shown here is derived from an EMBL/GenBank/DDBJ whole genome shotgun (WGS) entry which is preliminary data.</text>
</comment>
<evidence type="ECO:0000256" key="2">
    <source>
        <dbReference type="ARBA" id="ARBA00044876"/>
    </source>
</evidence>
<keyword evidence="20" id="KW-0472">Membrane</keyword>
<evidence type="ECO:0000256" key="3">
    <source>
        <dbReference type="ARBA" id="ARBA00044878"/>
    </source>
</evidence>
<evidence type="ECO:0000256" key="12">
    <source>
        <dbReference type="ARBA" id="ARBA00044912"/>
    </source>
</evidence>
<evidence type="ECO:0000313" key="22">
    <source>
        <dbReference type="EMBL" id="KAJ5070731.1"/>
    </source>
</evidence>
<proteinExistence type="predicted"/>
<dbReference type="SUPFAM" id="SSF103473">
    <property type="entry name" value="MFS general substrate transporter"/>
    <property type="match status" value="1"/>
</dbReference>
<dbReference type="PANTHER" id="PTHR23512:SF5">
    <property type="entry name" value="MAJOR FACILITATOR SUPERFAMILY DOMAIN-CONTAINING PROTEIN 1"/>
    <property type="match status" value="1"/>
</dbReference>
<keyword evidence="20" id="KW-0812">Transmembrane</keyword>
<dbReference type="Pfam" id="PF07690">
    <property type="entry name" value="MFS_1"/>
    <property type="match status" value="1"/>
</dbReference>
<dbReference type="InterPro" id="IPR052187">
    <property type="entry name" value="MFSD1"/>
</dbReference>
<evidence type="ECO:0000313" key="23">
    <source>
        <dbReference type="Proteomes" id="UP001149090"/>
    </source>
</evidence>
<feature type="compositionally biased region" description="Acidic residues" evidence="19">
    <location>
        <begin position="480"/>
        <end position="495"/>
    </location>
</feature>
<dbReference type="GO" id="GO:0022857">
    <property type="term" value="F:transmembrane transporter activity"/>
    <property type="evidence" value="ECO:0007669"/>
    <property type="project" value="InterPro"/>
</dbReference>
<evidence type="ECO:0000256" key="13">
    <source>
        <dbReference type="ARBA" id="ARBA00044919"/>
    </source>
</evidence>
<evidence type="ECO:0000256" key="6">
    <source>
        <dbReference type="ARBA" id="ARBA00044891"/>
    </source>
</evidence>
<evidence type="ECO:0000256" key="20">
    <source>
        <dbReference type="SAM" id="Phobius"/>
    </source>
</evidence>
<comment type="catalytic activity">
    <reaction evidence="6">
        <text>L-lysyl-L-alpha-amino acid(out) = L-lysyl-L-alpha-amino acid(in)</text>
        <dbReference type="Rhea" id="RHEA:79387"/>
        <dbReference type="ChEBI" id="CHEBI:229965"/>
    </reaction>
</comment>
<feature type="region of interest" description="Disordered" evidence="19">
    <location>
        <begin position="448"/>
        <end position="530"/>
    </location>
</feature>
<feature type="transmembrane region" description="Helical" evidence="20">
    <location>
        <begin position="380"/>
        <end position="400"/>
    </location>
</feature>
<comment type="subunit">
    <text evidence="18">Homodimer. Interacts with lysosomal protein GLMP (via lumenal domain); the interaction starts while both proteins are still in the endoplasmic reticulum and is required for stabilization of MFSD1 in lysosomes but has no direct effect on its targeting to lysosomes or transporter activity.</text>
</comment>
<feature type="transmembrane region" description="Helical" evidence="20">
    <location>
        <begin position="111"/>
        <end position="133"/>
    </location>
</feature>
<comment type="catalytic activity">
    <reaction evidence="10">
        <text>L-lysyl-L-lysine(out) = L-lysyl-L-lysine(in)</text>
        <dbReference type="Rhea" id="RHEA:79403"/>
        <dbReference type="ChEBI" id="CHEBI:229956"/>
    </reaction>
</comment>
<comment type="catalytic activity">
    <reaction evidence="3">
        <text>L-histidyl-glycine(out) = L-histidyl-glycine(in)</text>
        <dbReference type="Rhea" id="RHEA:79395"/>
        <dbReference type="ChEBI" id="CHEBI:229957"/>
    </reaction>
</comment>
<keyword evidence="23" id="KW-1185">Reference proteome</keyword>
<evidence type="ECO:0000256" key="7">
    <source>
        <dbReference type="ARBA" id="ARBA00044893"/>
    </source>
</evidence>
<comment type="catalytic activity">
    <reaction evidence="11">
        <text>L-arginyl-glycine(out) = L-arginyl-glycine(in)</text>
        <dbReference type="Rhea" id="RHEA:79391"/>
        <dbReference type="ChEBI" id="CHEBI:229955"/>
    </reaction>
</comment>
<comment type="catalytic activity">
    <reaction evidence="9">
        <text>L-arginyl-L-alpha-amino acid(out) = L-arginyl-L-alpha-amino acid(in)</text>
        <dbReference type="Rhea" id="RHEA:79371"/>
        <dbReference type="ChEBI" id="CHEBI:84315"/>
    </reaction>
</comment>
<dbReference type="InterPro" id="IPR020846">
    <property type="entry name" value="MFS_dom"/>
</dbReference>
<evidence type="ECO:0000256" key="8">
    <source>
        <dbReference type="ARBA" id="ARBA00044898"/>
    </source>
</evidence>
<evidence type="ECO:0000256" key="5">
    <source>
        <dbReference type="ARBA" id="ARBA00044884"/>
    </source>
</evidence>
<accession>A0A9Q0LCQ9</accession>
<dbReference type="GO" id="GO:0016020">
    <property type="term" value="C:membrane"/>
    <property type="evidence" value="ECO:0007669"/>
    <property type="project" value="UniProtKB-SubCell"/>
</dbReference>
<dbReference type="Proteomes" id="UP001149090">
    <property type="component" value="Unassembled WGS sequence"/>
</dbReference>
<feature type="transmembrane region" description="Helical" evidence="20">
    <location>
        <begin position="323"/>
        <end position="345"/>
    </location>
</feature>
<feature type="transmembrane region" description="Helical" evidence="20">
    <location>
        <begin position="83"/>
        <end position="105"/>
    </location>
</feature>
<evidence type="ECO:0000256" key="1">
    <source>
        <dbReference type="ARBA" id="ARBA00004141"/>
    </source>
</evidence>
<organism evidence="22 23">
    <name type="scientific">Anaeramoeba ignava</name>
    <name type="common">Anaerobic marine amoeba</name>
    <dbReference type="NCBI Taxonomy" id="1746090"/>
    <lineage>
        <taxon>Eukaryota</taxon>
        <taxon>Metamonada</taxon>
        <taxon>Anaeramoebidae</taxon>
        <taxon>Anaeramoeba</taxon>
    </lineage>
</organism>
<evidence type="ECO:0000256" key="18">
    <source>
        <dbReference type="ARBA" id="ARBA00046376"/>
    </source>
</evidence>
<dbReference type="PANTHER" id="PTHR23512">
    <property type="entry name" value="MAJOR FACILITATOR SUPERFAMILY DOMAIN-CONTAINING PROTEIN 1"/>
    <property type="match status" value="1"/>
</dbReference>
<feature type="transmembrane region" description="Helical" evidence="20">
    <location>
        <begin position="258"/>
        <end position="283"/>
    </location>
</feature>
<dbReference type="InterPro" id="IPR011701">
    <property type="entry name" value="MFS"/>
</dbReference>
<comment type="catalytic activity">
    <reaction evidence="5">
        <text>L-alpha-aminoacyl-L-histidine(out) = L-alpha-aminoacyl-L-histidine(in)</text>
        <dbReference type="Rhea" id="RHEA:79375"/>
        <dbReference type="ChEBI" id="CHEBI:229967"/>
    </reaction>
</comment>
<feature type="domain" description="Major facilitator superfamily (MFS) profile" evidence="21">
    <location>
        <begin position="47"/>
        <end position="435"/>
    </location>
</feature>
<gene>
    <name evidence="22" type="ORF">M0811_01712</name>
</gene>
<dbReference type="InterPro" id="IPR036259">
    <property type="entry name" value="MFS_trans_sf"/>
</dbReference>
<dbReference type="OMA" id="PEIGYSN"/>
<feature type="transmembrane region" description="Helical" evidence="20">
    <location>
        <begin position="295"/>
        <end position="316"/>
    </location>
</feature>
<comment type="catalytic activity">
    <reaction evidence="14">
        <text>L-lysyl-glycine(out) = L-lysyl-glycine(in)</text>
        <dbReference type="Rhea" id="RHEA:79407"/>
        <dbReference type="ChEBI" id="CHEBI:191202"/>
    </reaction>
</comment>
<comment type="catalytic activity">
    <reaction evidence="2">
        <text>L-lysyl-L-alanine(out) = L-lysyl-L-alanine(in)</text>
        <dbReference type="Rhea" id="RHEA:79399"/>
        <dbReference type="ChEBI" id="CHEBI:229954"/>
    </reaction>
</comment>
<comment type="catalytic activity">
    <reaction evidence="8">
        <text>L-aspartyl-L-lysine(out) = L-aspartyl-L-lysine(in)</text>
        <dbReference type="Rhea" id="RHEA:79411"/>
        <dbReference type="ChEBI" id="CHEBI:229953"/>
    </reaction>
</comment>
<feature type="transmembrane region" description="Helical" evidence="20">
    <location>
        <begin position="412"/>
        <end position="433"/>
    </location>
</feature>
<name>A0A9Q0LCQ9_ANAIG</name>
<dbReference type="OrthoDB" id="424834at2759"/>
<dbReference type="EMBL" id="JAPDFW010000092">
    <property type="protein sequence ID" value="KAJ5070731.1"/>
    <property type="molecule type" value="Genomic_DNA"/>
</dbReference>
<comment type="catalytic activity">
    <reaction evidence="4">
        <text>L-alpha-aminoacyl-L-arginine(out) = L-alpha-aminoacyl-L-arginine(in)</text>
        <dbReference type="Rhea" id="RHEA:79367"/>
        <dbReference type="ChEBI" id="CHEBI:229968"/>
    </reaction>
</comment>
<evidence type="ECO:0000256" key="17">
    <source>
        <dbReference type="ARBA" id="ARBA00045709"/>
    </source>
</evidence>
<evidence type="ECO:0000256" key="14">
    <source>
        <dbReference type="ARBA" id="ARBA00044924"/>
    </source>
</evidence>
<evidence type="ECO:0000256" key="16">
    <source>
        <dbReference type="ARBA" id="ARBA00045018"/>
    </source>
</evidence>
<feature type="transmembrane region" description="Helical" evidence="20">
    <location>
        <begin position="351"/>
        <end position="373"/>
    </location>
</feature>
<comment type="catalytic activity">
    <reaction evidence="7">
        <text>L-alpha-aminoacyl-L-lysine(out) = L-alpha-aminoacyl-L-lysine(in)</text>
        <dbReference type="Rhea" id="RHEA:79383"/>
        <dbReference type="ChEBI" id="CHEBI:229966"/>
    </reaction>
</comment>
<comment type="subcellular location">
    <subcellularLocation>
        <location evidence="1">Membrane</location>
        <topology evidence="1">Multi-pass membrane protein</topology>
    </subcellularLocation>
</comment>
<sequence length="530" mass="59121">MKLDDKNPTIQQEPEIETELTPKTKKNKTSGCYGACSPKSPKFRYYILVLDCLLTFGSYYCFDMPSVLEDKIKSHFNINNTQYGLIYMVYAWTNCAVVLFGGVFIDKTSSRLAGLVFTLLCTIGQTFFFVGGLEKMFPLLLLGRIIFGGGLGSTTVVQSAISASYFTGKDLSFAFGVTLTVSRIGSVTNFYTTPVVESKIGLTSTLLFGAALCLVSLLDAVLFFFTDRKAEKNGIVITGKNRSRKINFKDIKTFGAQYWILSVICCLFYTNVFCLLAVLPDYLKDKFGYSNDKSSFIAGILYLVSIPSTLVAGVTVDRIGKRVWGMFTSIVIMCLFDIVLAYTRIHPSIPLVFAGMAYSIFASTLWPSICLVLEERVMGSGLGITTSVQMIGIGLVNILVGVVKDHSNYKNVMLMLLGIQIVGLILIIIVAVVDRKFNNSYLNKYVPKKKEEKEEKEEKQSLLEDSDKKESLHVHFQSDDNNDNDNDNNDNDNTNEIDNITNEIDNNDKDIDNNDKDIDNNDKDIDNDQK</sequence>
<feature type="compositionally biased region" description="Basic and acidic residues" evidence="19">
    <location>
        <begin position="448"/>
        <end position="478"/>
    </location>
</feature>
<evidence type="ECO:0000256" key="9">
    <source>
        <dbReference type="ARBA" id="ARBA00044899"/>
    </source>
</evidence>
<keyword evidence="20" id="KW-1133">Transmembrane helix</keyword>
<feature type="transmembrane region" description="Helical" evidence="20">
    <location>
        <begin position="200"/>
        <end position="225"/>
    </location>
</feature>
<protein>
    <recommendedName>
        <fullName evidence="15">Lysosomal dipeptide transporter MFSD1</fullName>
    </recommendedName>
    <alternativeName>
        <fullName evidence="16">Major facilitator superfamily domain-containing protein 1</fullName>
    </alternativeName>
</protein>
<dbReference type="Gene3D" id="1.20.1250.20">
    <property type="entry name" value="MFS general substrate transporter like domains"/>
    <property type="match status" value="2"/>
</dbReference>